<dbReference type="Proteomes" id="UP000295621">
    <property type="component" value="Unassembled WGS sequence"/>
</dbReference>
<comment type="caution">
    <text evidence="1">The sequence shown here is derived from an EMBL/GenBank/DDBJ whole genome shotgun (WGS) entry which is preliminary data.</text>
</comment>
<dbReference type="RefSeq" id="WP_131985101.1">
    <property type="nucleotide sequence ID" value="NZ_SMKL01000043.1"/>
</dbReference>
<accession>A0A4R4RIL4</accession>
<evidence type="ECO:0000313" key="2">
    <source>
        <dbReference type="Proteomes" id="UP000295621"/>
    </source>
</evidence>
<dbReference type="AlphaFoldDB" id="A0A4R4RIL4"/>
<gene>
    <name evidence="1" type="ORF">E1212_18445</name>
</gene>
<reference evidence="1 2" key="1">
    <citation type="submission" date="2019-02" db="EMBL/GenBank/DDBJ databases">
        <title>Draft genome sequences of novel Actinobacteria.</title>
        <authorList>
            <person name="Sahin N."/>
            <person name="Ay H."/>
            <person name="Saygin H."/>
        </authorList>
    </citation>
    <scope>NUCLEOTIDE SEQUENCE [LARGE SCALE GENOMIC DNA]</scope>
    <source>
        <strain evidence="1 2">KC603</strain>
    </source>
</reference>
<dbReference type="OrthoDB" id="7876709at2"/>
<organism evidence="1 2">
    <name type="scientific">Jiangella ureilytica</name>
    <dbReference type="NCBI Taxonomy" id="2530374"/>
    <lineage>
        <taxon>Bacteria</taxon>
        <taxon>Bacillati</taxon>
        <taxon>Actinomycetota</taxon>
        <taxon>Actinomycetes</taxon>
        <taxon>Jiangellales</taxon>
        <taxon>Jiangellaceae</taxon>
        <taxon>Jiangella</taxon>
    </lineage>
</organism>
<sequence length="141" mass="15525">MTSTDNPEDQEPVTPHYYAAFPSLRDVYLEDSWVLSIFPAEHDVTFRIEAVLTAEHPNHQPPKPGEQYCYALADLQIRSTAPIDYQLSGARPAVNLSATPDLGNIDTFQPAGPSSWELRGEWGAITVQHPQVDLALSGPTP</sequence>
<protein>
    <submittedName>
        <fullName evidence="1">Uncharacterized protein</fullName>
    </submittedName>
</protein>
<evidence type="ECO:0000313" key="1">
    <source>
        <dbReference type="EMBL" id="TDC49307.1"/>
    </source>
</evidence>
<keyword evidence="2" id="KW-1185">Reference proteome</keyword>
<name>A0A4R4RIL4_9ACTN</name>
<proteinExistence type="predicted"/>
<dbReference type="EMBL" id="SMKL01000043">
    <property type="protein sequence ID" value="TDC49307.1"/>
    <property type="molecule type" value="Genomic_DNA"/>
</dbReference>